<comment type="cofactor">
    <cofactor evidence="1">
        <name>Mg(2+)</name>
        <dbReference type="ChEBI" id="CHEBI:18420"/>
    </cofactor>
</comment>
<dbReference type="FunFam" id="3.40.50.1260:FF:000032">
    <property type="entry name" value="Phosphoglycerate kinase"/>
    <property type="match status" value="1"/>
</dbReference>
<protein>
    <recommendedName>
        <fullName evidence="4 14">Phosphoglycerate kinase</fullName>
        <ecNumber evidence="4 14">2.7.2.3</ecNumber>
    </recommendedName>
</protein>
<keyword evidence="11" id="KW-0324">Glycolysis</keyword>
<dbReference type="PANTHER" id="PTHR11406">
    <property type="entry name" value="PHOSPHOGLYCERATE KINASE"/>
    <property type="match status" value="1"/>
</dbReference>
<dbReference type="CDD" id="cd00318">
    <property type="entry name" value="Phosphoglycerate_kinase"/>
    <property type="match status" value="1"/>
</dbReference>
<evidence type="ECO:0000256" key="11">
    <source>
        <dbReference type="ARBA" id="ARBA00023152"/>
    </source>
</evidence>
<dbReference type="GeneID" id="20246374"/>
<keyword evidence="7" id="KW-0547">Nucleotide-binding</keyword>
<dbReference type="FunFam" id="3.40.50.1260:FF:000020">
    <property type="entry name" value="Phosphoglycerate kinase"/>
    <property type="match status" value="1"/>
</dbReference>
<evidence type="ECO:0000256" key="7">
    <source>
        <dbReference type="ARBA" id="ARBA00022741"/>
    </source>
</evidence>
<keyword evidence="5 14" id="KW-0808">Transferase</keyword>
<dbReference type="EMBL" id="KB200329">
    <property type="protein sequence ID" value="ESP01984.1"/>
    <property type="molecule type" value="Genomic_DNA"/>
</dbReference>
<dbReference type="PRINTS" id="PR00477">
    <property type="entry name" value="PHGLYCKINASE"/>
</dbReference>
<keyword evidence="17" id="KW-1185">Reference proteome</keyword>
<dbReference type="PIRSF" id="PIRSF000724">
    <property type="entry name" value="Pgk"/>
    <property type="match status" value="1"/>
</dbReference>
<evidence type="ECO:0000256" key="6">
    <source>
        <dbReference type="ARBA" id="ARBA00022723"/>
    </source>
</evidence>
<feature type="binding site" evidence="13">
    <location>
        <position position="218"/>
    </location>
    <ligand>
        <name>ATP</name>
        <dbReference type="ChEBI" id="CHEBI:30616"/>
    </ligand>
</feature>
<comment type="catalytic activity">
    <reaction evidence="14">
        <text>(2R)-3-phosphoglycerate + ATP = (2R)-3-phospho-glyceroyl phosphate + ADP</text>
        <dbReference type="Rhea" id="RHEA:14801"/>
        <dbReference type="ChEBI" id="CHEBI:30616"/>
        <dbReference type="ChEBI" id="CHEBI:57604"/>
        <dbReference type="ChEBI" id="CHEBI:58272"/>
        <dbReference type="ChEBI" id="CHEBI:456216"/>
        <dbReference type="EC" id="2.7.2.3"/>
    </reaction>
</comment>
<dbReference type="KEGG" id="lgi:LOTGIDRAFT_212640"/>
<dbReference type="PROSITE" id="PS00111">
    <property type="entry name" value="PGLYCERATE_KINASE"/>
    <property type="match status" value="1"/>
</dbReference>
<feature type="binding site" evidence="12">
    <location>
        <position position="38"/>
    </location>
    <ligand>
        <name>(2R)-3-phosphoglycerate</name>
        <dbReference type="ChEBI" id="CHEBI:58272"/>
    </ligand>
</feature>
<dbReference type="GO" id="GO:0005829">
    <property type="term" value="C:cytosol"/>
    <property type="evidence" value="ECO:0007669"/>
    <property type="project" value="TreeGrafter"/>
</dbReference>
<evidence type="ECO:0000256" key="10">
    <source>
        <dbReference type="ARBA" id="ARBA00022842"/>
    </source>
</evidence>
<dbReference type="InterPro" id="IPR015824">
    <property type="entry name" value="Phosphoglycerate_kinase_N"/>
</dbReference>
<keyword evidence="6" id="KW-0479">Metal-binding</keyword>
<dbReference type="GO" id="GO:0006096">
    <property type="term" value="P:glycolytic process"/>
    <property type="evidence" value="ECO:0007669"/>
    <property type="project" value="UniProtKB-UniPathway"/>
</dbReference>
<name>V4ADA9_LOTGI</name>
<dbReference type="HOGENOM" id="CLU_025427_0_0_1"/>
<dbReference type="Proteomes" id="UP000030746">
    <property type="component" value="Unassembled WGS sequence"/>
</dbReference>
<feature type="binding site" evidence="12">
    <location>
        <position position="169"/>
    </location>
    <ligand>
        <name>(2R)-3-phosphoglycerate</name>
        <dbReference type="ChEBI" id="CHEBI:58272"/>
    </ligand>
</feature>
<evidence type="ECO:0000256" key="14">
    <source>
        <dbReference type="RuleBase" id="RU000532"/>
    </source>
</evidence>
<dbReference type="InterPro" id="IPR036043">
    <property type="entry name" value="Phosphoglycerate_kinase_sf"/>
</dbReference>
<feature type="binding site" evidence="12">
    <location>
        <begin position="62"/>
        <end position="65"/>
    </location>
    <ligand>
        <name>substrate</name>
    </ligand>
</feature>
<keyword evidence="10" id="KW-0460">Magnesium</keyword>
<comment type="similarity">
    <text evidence="3 14">Belongs to the phosphoglycerate kinase family.</text>
</comment>
<dbReference type="FunFam" id="3.40.50.1260:FF:000031">
    <property type="entry name" value="Phosphoglycerate kinase 1"/>
    <property type="match status" value="1"/>
</dbReference>
<reference evidence="16 17" key="1">
    <citation type="journal article" date="2013" name="Nature">
        <title>Insights into bilaterian evolution from three spiralian genomes.</title>
        <authorList>
            <person name="Simakov O."/>
            <person name="Marletaz F."/>
            <person name="Cho S.J."/>
            <person name="Edsinger-Gonzales E."/>
            <person name="Havlak P."/>
            <person name="Hellsten U."/>
            <person name="Kuo D.H."/>
            <person name="Larsson T."/>
            <person name="Lv J."/>
            <person name="Arendt D."/>
            <person name="Savage R."/>
            <person name="Osoegawa K."/>
            <person name="de Jong P."/>
            <person name="Grimwood J."/>
            <person name="Chapman J.A."/>
            <person name="Shapiro H."/>
            <person name="Aerts A."/>
            <person name="Otillar R.P."/>
            <person name="Terry A.Y."/>
            <person name="Boore J.L."/>
            <person name="Grigoriev I.V."/>
            <person name="Lindberg D.R."/>
            <person name="Seaver E.C."/>
            <person name="Weisblat D.A."/>
            <person name="Putnam N.H."/>
            <person name="Rokhsar D.S."/>
        </authorList>
    </citation>
    <scope>NUCLEOTIDE SEQUENCE [LARGE SCALE GENOMIC DNA]</scope>
</reference>
<evidence type="ECO:0000256" key="13">
    <source>
        <dbReference type="PIRSR" id="PIRSR000724-2"/>
    </source>
</evidence>
<dbReference type="HAMAP" id="MF_00145">
    <property type="entry name" value="Phosphoglyc_kinase"/>
    <property type="match status" value="1"/>
</dbReference>
<feature type="binding site" evidence="13">
    <location>
        <position position="311"/>
    </location>
    <ligand>
        <name>ATP</name>
        <dbReference type="ChEBI" id="CHEBI:30616"/>
    </ligand>
</feature>
<feature type="binding site" evidence="13">
    <location>
        <begin position="371"/>
        <end position="374"/>
    </location>
    <ligand>
        <name>ATP</name>
        <dbReference type="ChEBI" id="CHEBI:30616"/>
    </ligand>
</feature>
<evidence type="ECO:0000256" key="9">
    <source>
        <dbReference type="ARBA" id="ARBA00022840"/>
    </source>
</evidence>
<keyword evidence="9 13" id="KW-0067">ATP-binding</keyword>
<proteinExistence type="inferred from homology"/>
<feature type="binding site" evidence="12">
    <location>
        <position position="121"/>
    </location>
    <ligand>
        <name>(2R)-3-phosphoglycerate</name>
        <dbReference type="ChEBI" id="CHEBI:58272"/>
    </ligand>
</feature>
<comment type="subunit">
    <text evidence="15">Monomer.</text>
</comment>
<feature type="binding site" evidence="12">
    <location>
        <begin position="23"/>
        <end position="25"/>
    </location>
    <ligand>
        <name>substrate</name>
    </ligand>
</feature>
<evidence type="ECO:0000256" key="5">
    <source>
        <dbReference type="ARBA" id="ARBA00022679"/>
    </source>
</evidence>
<evidence type="ECO:0000256" key="1">
    <source>
        <dbReference type="ARBA" id="ARBA00001946"/>
    </source>
</evidence>
<dbReference type="GO" id="GO:0046872">
    <property type="term" value="F:metal ion binding"/>
    <property type="evidence" value="ECO:0007669"/>
    <property type="project" value="UniProtKB-KW"/>
</dbReference>
<dbReference type="UniPathway" id="UPA00109">
    <property type="reaction ID" value="UER00185"/>
</dbReference>
<dbReference type="InterPro" id="IPR015911">
    <property type="entry name" value="Phosphoglycerate_kinase_CS"/>
</dbReference>
<dbReference type="AlphaFoldDB" id="V4ADA9"/>
<dbReference type="GO" id="GO:0043531">
    <property type="term" value="F:ADP binding"/>
    <property type="evidence" value="ECO:0007669"/>
    <property type="project" value="TreeGrafter"/>
</dbReference>
<dbReference type="GO" id="GO:0006094">
    <property type="term" value="P:gluconeogenesis"/>
    <property type="evidence" value="ECO:0007669"/>
    <property type="project" value="TreeGrafter"/>
</dbReference>
<dbReference type="OMA" id="DMIFDIG"/>
<evidence type="ECO:0000256" key="4">
    <source>
        <dbReference type="ARBA" id="ARBA00013061"/>
    </source>
</evidence>
<dbReference type="InterPro" id="IPR001576">
    <property type="entry name" value="Phosphoglycerate_kinase"/>
</dbReference>
<comment type="pathway">
    <text evidence="2 14">Carbohydrate degradation; glycolysis; pyruvate from D-glyceraldehyde 3-phosphate: step 2/5.</text>
</comment>
<evidence type="ECO:0000313" key="16">
    <source>
        <dbReference type="EMBL" id="ESP01984.1"/>
    </source>
</evidence>
<evidence type="ECO:0000256" key="2">
    <source>
        <dbReference type="ARBA" id="ARBA00004838"/>
    </source>
</evidence>
<evidence type="ECO:0000313" key="17">
    <source>
        <dbReference type="Proteomes" id="UP000030746"/>
    </source>
</evidence>
<dbReference type="STRING" id="225164.V4ADA9"/>
<dbReference type="GO" id="GO:0004618">
    <property type="term" value="F:phosphoglycerate kinase activity"/>
    <property type="evidence" value="ECO:0007669"/>
    <property type="project" value="UniProtKB-EC"/>
</dbReference>
<dbReference type="PANTHER" id="PTHR11406:SF0">
    <property type="entry name" value="PHOSPHOGLYCERATE KINASE"/>
    <property type="match status" value="1"/>
</dbReference>
<organism evidence="16 17">
    <name type="scientific">Lottia gigantea</name>
    <name type="common">Giant owl limpet</name>
    <dbReference type="NCBI Taxonomy" id="225164"/>
    <lineage>
        <taxon>Eukaryota</taxon>
        <taxon>Metazoa</taxon>
        <taxon>Spiralia</taxon>
        <taxon>Lophotrochozoa</taxon>
        <taxon>Mollusca</taxon>
        <taxon>Gastropoda</taxon>
        <taxon>Patellogastropoda</taxon>
        <taxon>Lottioidea</taxon>
        <taxon>Lottiidae</taxon>
        <taxon>Lottia</taxon>
    </lineage>
</organism>
<evidence type="ECO:0000256" key="15">
    <source>
        <dbReference type="RuleBase" id="RU000696"/>
    </source>
</evidence>
<evidence type="ECO:0000256" key="8">
    <source>
        <dbReference type="ARBA" id="ARBA00022777"/>
    </source>
</evidence>
<dbReference type="RefSeq" id="XP_009047142.1">
    <property type="nucleotide sequence ID" value="XM_009048894.1"/>
</dbReference>
<dbReference type="Pfam" id="PF00162">
    <property type="entry name" value="PGK"/>
    <property type="match status" value="1"/>
</dbReference>
<accession>V4ADA9</accession>
<evidence type="ECO:0000256" key="12">
    <source>
        <dbReference type="PIRSR" id="PIRSR000724-1"/>
    </source>
</evidence>
<dbReference type="CTD" id="20246374"/>
<dbReference type="SUPFAM" id="SSF53748">
    <property type="entry name" value="Phosphoglycerate kinase"/>
    <property type="match status" value="1"/>
</dbReference>
<dbReference type="GO" id="GO:0005524">
    <property type="term" value="F:ATP binding"/>
    <property type="evidence" value="ECO:0007669"/>
    <property type="project" value="UniProtKB-KW"/>
</dbReference>
<feature type="binding site" evidence="13">
    <location>
        <position position="342"/>
    </location>
    <ligand>
        <name>ATP</name>
        <dbReference type="ChEBI" id="CHEBI:30616"/>
    </ligand>
</feature>
<evidence type="ECO:0000256" key="3">
    <source>
        <dbReference type="ARBA" id="ARBA00008982"/>
    </source>
</evidence>
<gene>
    <name evidence="16" type="ORF">LOTGIDRAFT_212640</name>
</gene>
<keyword evidence="8 14" id="KW-0418">Kinase</keyword>
<sequence length="416" mass="44631">MAFNKLSIDKLDLKGKRVLMRVDFNVPLKDGNITNNQRIEAAIPTIKYALDNGAKSVVLMSHLGRPDGRPNAKFTLKPVSVVLEKLLKRPVMFLKDCVGAEVEGACANPEPGTVILLENLRFHLEEEGKGLDMQGKKAKASLENVTKFRNSLSKLGDVYVNDAFGTAHRAHSSMVGCELEQRASGFLLKKELEYFAKALDNPNRPFLAILGGAKVADKIQLIENLLDKVNEMIIAGGMAFTFLKVLEDMEIGTSLFDSDGAKIVKKLMEIAEKNKVTIHLPVDFITGDKFSEDATVDTATLISGISAGEMGLDIGLKTRAQFSEVIGRAKTIVWNGPPGVFEFPNFSDGTKEMMKAVVAATQDGATTIIGGGDTATCAAKYNTESKVSHVSTGGGASLELLEGKTLPGVAALSNAA</sequence>
<dbReference type="Gene3D" id="3.40.50.1260">
    <property type="entry name" value="Phosphoglycerate kinase, N-terminal domain"/>
    <property type="match status" value="3"/>
</dbReference>
<dbReference type="EC" id="2.7.2.3" evidence="4 14"/>
<dbReference type="OrthoDB" id="275353at2759"/>